<accession>M2ZUK4</accession>
<dbReference type="Proteomes" id="UP000016932">
    <property type="component" value="Unassembled WGS sequence"/>
</dbReference>
<dbReference type="RefSeq" id="XP_007926136.1">
    <property type="nucleotide sequence ID" value="XM_007927945.1"/>
</dbReference>
<organism evidence="1 2">
    <name type="scientific">Pseudocercospora fijiensis (strain CIRAD86)</name>
    <name type="common">Black leaf streak disease fungus</name>
    <name type="synonym">Mycosphaerella fijiensis</name>
    <dbReference type="NCBI Taxonomy" id="383855"/>
    <lineage>
        <taxon>Eukaryota</taxon>
        <taxon>Fungi</taxon>
        <taxon>Dikarya</taxon>
        <taxon>Ascomycota</taxon>
        <taxon>Pezizomycotina</taxon>
        <taxon>Dothideomycetes</taxon>
        <taxon>Dothideomycetidae</taxon>
        <taxon>Mycosphaerellales</taxon>
        <taxon>Mycosphaerellaceae</taxon>
        <taxon>Pseudocercospora</taxon>
    </lineage>
</organism>
<keyword evidence="2" id="KW-1185">Reference proteome</keyword>
<dbReference type="GeneID" id="19333145"/>
<dbReference type="EMBL" id="KB446558">
    <property type="protein sequence ID" value="EME82684.1"/>
    <property type="molecule type" value="Genomic_DNA"/>
</dbReference>
<gene>
    <name evidence="1" type="ORF">MYCFIDRAFT_174239</name>
</gene>
<dbReference type="VEuPathDB" id="FungiDB:MYCFIDRAFT_174239"/>
<reference evidence="1 2" key="1">
    <citation type="journal article" date="2012" name="PLoS Pathog.">
        <title>Diverse lifestyles and strategies of plant pathogenesis encoded in the genomes of eighteen Dothideomycetes fungi.</title>
        <authorList>
            <person name="Ohm R.A."/>
            <person name="Feau N."/>
            <person name="Henrissat B."/>
            <person name="Schoch C.L."/>
            <person name="Horwitz B.A."/>
            <person name="Barry K.W."/>
            <person name="Condon B.J."/>
            <person name="Copeland A.C."/>
            <person name="Dhillon B."/>
            <person name="Glaser F."/>
            <person name="Hesse C.N."/>
            <person name="Kosti I."/>
            <person name="LaButti K."/>
            <person name="Lindquist E.A."/>
            <person name="Lucas S."/>
            <person name="Salamov A.A."/>
            <person name="Bradshaw R.E."/>
            <person name="Ciuffetti L."/>
            <person name="Hamelin R.C."/>
            <person name="Kema G.H.J."/>
            <person name="Lawrence C."/>
            <person name="Scott J.A."/>
            <person name="Spatafora J.W."/>
            <person name="Turgeon B.G."/>
            <person name="de Wit P.J.G.M."/>
            <person name="Zhong S."/>
            <person name="Goodwin S.B."/>
            <person name="Grigoriev I.V."/>
        </authorList>
    </citation>
    <scope>NUCLEOTIDE SEQUENCE [LARGE SCALE GENOMIC DNA]</scope>
    <source>
        <strain evidence="1 2">CIRAD86</strain>
    </source>
</reference>
<dbReference type="HOGENOM" id="CLU_1349441_0_0_1"/>
<evidence type="ECO:0000313" key="2">
    <source>
        <dbReference type="Proteomes" id="UP000016932"/>
    </source>
</evidence>
<dbReference type="KEGG" id="pfj:MYCFIDRAFT_174239"/>
<evidence type="ECO:0000313" key="1">
    <source>
        <dbReference type="EMBL" id="EME82684.1"/>
    </source>
</evidence>
<dbReference type="AlphaFoldDB" id="M2ZUK4"/>
<sequence>MSGLATVQLVKGGEGLVYASKRLKLEPLPPSAWSALLCELRDPSHSVRFGVQLRRAKDYGRKDSLTSWPSMVVQPEAQFMPCYTLSVHIWPVNNHGSGQAAAANLAAVAVHHPRILGACLTTTLDLVLLSALMDPSSVPASTAHCNRAASLARDLAVTAESEFESISIAFSPSREKVWRTHFHAASYLRLNAGEKLGYDGWRQ</sequence>
<proteinExistence type="predicted"/>
<protein>
    <submittedName>
        <fullName evidence="1">Uncharacterized protein</fullName>
    </submittedName>
</protein>
<name>M2ZUK4_PSEFD</name>